<comment type="caution">
    <text evidence="1">The sequence shown here is derived from an EMBL/GenBank/DDBJ whole genome shotgun (WGS) entry which is preliminary data.</text>
</comment>
<dbReference type="Proteomes" id="UP001516023">
    <property type="component" value="Unassembled WGS sequence"/>
</dbReference>
<evidence type="ECO:0000313" key="1">
    <source>
        <dbReference type="EMBL" id="KAL3799528.1"/>
    </source>
</evidence>
<evidence type="ECO:0000313" key="2">
    <source>
        <dbReference type="Proteomes" id="UP001516023"/>
    </source>
</evidence>
<reference evidence="1 2" key="1">
    <citation type="journal article" date="2020" name="G3 (Bethesda)">
        <title>Improved Reference Genome for Cyclotella cryptica CCMP332, a Model for Cell Wall Morphogenesis, Salinity Adaptation, and Lipid Production in Diatoms (Bacillariophyta).</title>
        <authorList>
            <person name="Roberts W.R."/>
            <person name="Downey K.M."/>
            <person name="Ruck E.C."/>
            <person name="Traller J.C."/>
            <person name="Alverson A.J."/>
        </authorList>
    </citation>
    <scope>NUCLEOTIDE SEQUENCE [LARGE SCALE GENOMIC DNA]</scope>
    <source>
        <strain evidence="1 2">CCMP332</strain>
    </source>
</reference>
<gene>
    <name evidence="1" type="ORF">HJC23_008655</name>
</gene>
<feature type="non-terminal residue" evidence="1">
    <location>
        <position position="1"/>
    </location>
</feature>
<dbReference type="EMBL" id="JABMIG020000038">
    <property type="protein sequence ID" value="KAL3799528.1"/>
    <property type="molecule type" value="Genomic_DNA"/>
</dbReference>
<proteinExistence type="predicted"/>
<organism evidence="1 2">
    <name type="scientific">Cyclotella cryptica</name>
    <dbReference type="NCBI Taxonomy" id="29204"/>
    <lineage>
        <taxon>Eukaryota</taxon>
        <taxon>Sar</taxon>
        <taxon>Stramenopiles</taxon>
        <taxon>Ochrophyta</taxon>
        <taxon>Bacillariophyta</taxon>
        <taxon>Coscinodiscophyceae</taxon>
        <taxon>Thalassiosirophycidae</taxon>
        <taxon>Stephanodiscales</taxon>
        <taxon>Stephanodiscaceae</taxon>
        <taxon>Cyclotella</taxon>
    </lineage>
</organism>
<keyword evidence="2" id="KW-1185">Reference proteome</keyword>
<protein>
    <submittedName>
        <fullName evidence="1">Uncharacterized protein</fullName>
    </submittedName>
</protein>
<accession>A0ABD3QHY8</accession>
<dbReference type="AlphaFoldDB" id="A0ABD3QHY8"/>
<name>A0ABD3QHY8_9STRA</name>
<sequence length="46" mass="5361">APPVVSSLFVPPQFVDSHNLTHYYLITYFLIKPEQRNQKNNESNIT</sequence>